<feature type="signal peptide" evidence="1">
    <location>
        <begin position="1"/>
        <end position="19"/>
    </location>
</feature>
<sequence length="431" mass="47667">MKKITWLIACLLIAGIAFSQNKPTPVVITPVPAPAAAGFSAERLQRIDGILAEYVDKGRMNGAVALIIHNGKIAYYKSVGYDKDANTPLQKDAIFRIASQTKAITSVAVMMLYEEGKFLLDDPISNYIPEFRKPVVLDKFNKADSSYTSVPSKREITIRDLLTHTSGIGYAQIGSPEANAIYAKAGVVGGIGVGKILLADKMKILGRLPLMHHPGEKWTYGLNTDVLGYLVEVTSGMSLDAFLRKRIFEPLGMKDTYFYLPKEKYKRLAMLYTEDTATGRVVPMPERIGINGEFARDYPATEGTYFSGGGGLSSTIYDYAIFLQMMLNDGIYNGKRILSRNSVRMMTMNQIGDISRGPNKFGLGFGITTEKGSAVLPTQEGTFEWGGMFATSYWVDPKEKLVALLYRNIYPTRWGNLGNLFKVLVYQAINN</sequence>
<reference evidence="3 4" key="1">
    <citation type="submission" date="2018-09" db="EMBL/GenBank/DDBJ databases">
        <title>Genome sequencing of strain 6GH32-13.</title>
        <authorList>
            <person name="Weon H.-Y."/>
            <person name="Heo J."/>
            <person name="Kwon S.-W."/>
        </authorList>
    </citation>
    <scope>NUCLEOTIDE SEQUENCE [LARGE SCALE GENOMIC DNA]</scope>
    <source>
        <strain evidence="3 4">5GH32-13</strain>
    </source>
</reference>
<evidence type="ECO:0000256" key="1">
    <source>
        <dbReference type="SAM" id="SignalP"/>
    </source>
</evidence>
<keyword evidence="1" id="KW-0732">Signal</keyword>
<accession>A0A3B7N2M7</accession>
<dbReference type="InterPro" id="IPR050789">
    <property type="entry name" value="Diverse_Enzym_Activities"/>
</dbReference>
<dbReference type="Gene3D" id="3.40.710.10">
    <property type="entry name" value="DD-peptidase/beta-lactamase superfamily"/>
    <property type="match status" value="1"/>
</dbReference>
<dbReference type="OrthoDB" id="1522765at2"/>
<feature type="domain" description="Beta-lactamase-related" evidence="2">
    <location>
        <begin position="48"/>
        <end position="409"/>
    </location>
</feature>
<dbReference type="Proteomes" id="UP000263900">
    <property type="component" value="Chromosome"/>
</dbReference>
<evidence type="ECO:0000313" key="3">
    <source>
        <dbReference type="EMBL" id="AXY76581.1"/>
    </source>
</evidence>
<dbReference type="KEGG" id="pseg:D3H65_22405"/>
<dbReference type="SUPFAM" id="SSF56601">
    <property type="entry name" value="beta-lactamase/transpeptidase-like"/>
    <property type="match status" value="1"/>
</dbReference>
<dbReference type="PANTHER" id="PTHR43283">
    <property type="entry name" value="BETA-LACTAMASE-RELATED"/>
    <property type="match status" value="1"/>
</dbReference>
<dbReference type="RefSeq" id="WP_119052458.1">
    <property type="nucleotide sequence ID" value="NZ_CP032157.1"/>
</dbReference>
<dbReference type="GO" id="GO:0016787">
    <property type="term" value="F:hydrolase activity"/>
    <property type="evidence" value="ECO:0007669"/>
    <property type="project" value="UniProtKB-KW"/>
</dbReference>
<dbReference type="Pfam" id="PF00144">
    <property type="entry name" value="Beta-lactamase"/>
    <property type="match status" value="1"/>
</dbReference>
<evidence type="ECO:0000313" key="4">
    <source>
        <dbReference type="Proteomes" id="UP000263900"/>
    </source>
</evidence>
<dbReference type="PANTHER" id="PTHR43283:SF3">
    <property type="entry name" value="BETA-LACTAMASE FAMILY PROTEIN (AFU_ORTHOLOGUE AFUA_5G07500)"/>
    <property type="match status" value="1"/>
</dbReference>
<feature type="chain" id="PRO_5017746568" evidence="1">
    <location>
        <begin position="20"/>
        <end position="431"/>
    </location>
</feature>
<dbReference type="InterPro" id="IPR012338">
    <property type="entry name" value="Beta-lactam/transpept-like"/>
</dbReference>
<dbReference type="AlphaFoldDB" id="A0A3B7N2M7"/>
<name>A0A3B7N2M7_9BACT</name>
<proteinExistence type="predicted"/>
<gene>
    <name evidence="3" type="ORF">D3H65_22405</name>
</gene>
<dbReference type="InterPro" id="IPR001466">
    <property type="entry name" value="Beta-lactam-related"/>
</dbReference>
<protein>
    <submittedName>
        <fullName evidence="3">Class A beta-lactamase-related serine hydrolase</fullName>
    </submittedName>
</protein>
<evidence type="ECO:0000259" key="2">
    <source>
        <dbReference type="Pfam" id="PF00144"/>
    </source>
</evidence>
<keyword evidence="4" id="KW-1185">Reference proteome</keyword>
<dbReference type="EMBL" id="CP032157">
    <property type="protein sequence ID" value="AXY76581.1"/>
    <property type="molecule type" value="Genomic_DNA"/>
</dbReference>
<keyword evidence="3" id="KW-0378">Hydrolase</keyword>
<organism evidence="3 4">
    <name type="scientific">Paraflavitalea soli</name>
    <dbReference type="NCBI Taxonomy" id="2315862"/>
    <lineage>
        <taxon>Bacteria</taxon>
        <taxon>Pseudomonadati</taxon>
        <taxon>Bacteroidota</taxon>
        <taxon>Chitinophagia</taxon>
        <taxon>Chitinophagales</taxon>
        <taxon>Chitinophagaceae</taxon>
        <taxon>Paraflavitalea</taxon>
    </lineage>
</organism>